<organism evidence="2 3">
    <name type="scientific">Pseudomonas phage Andromeda</name>
    <dbReference type="NCBI Taxonomy" id="1873949"/>
    <lineage>
        <taxon>Viruses</taxon>
        <taxon>Duplodnaviria</taxon>
        <taxon>Heunggongvirae</taxon>
        <taxon>Uroviricota</taxon>
        <taxon>Caudoviricetes</taxon>
        <taxon>Autographivirales</taxon>
        <taxon>Autonotataviridae</taxon>
        <taxon>Bifseptvirus</taxon>
        <taxon>Bifseptvirus andromeda</taxon>
    </lineage>
</organism>
<dbReference type="GeneID" id="29062543"/>
<dbReference type="InterPro" id="IPR049301">
    <property type="entry name" value="Capsid_Gp10A/Gp10B-like_dom"/>
</dbReference>
<dbReference type="EMBL" id="KX458241">
    <property type="protein sequence ID" value="ANU79107.1"/>
    <property type="molecule type" value="Genomic_DNA"/>
</dbReference>
<name>A0A1B1SEI2_9CAUD</name>
<evidence type="ECO:0000313" key="3">
    <source>
        <dbReference type="Proteomes" id="UP000203308"/>
    </source>
</evidence>
<sequence>MSLDSFNVVRPNAKLGGADPLELIIEEFGGMVEGTLQRRSVTEGMINIKQVKGTATVSNYAIGATQLQVIEPGKTPNGTSAKFSKNSVTVDRTILARAILPLLDVFQTQYDARKEIALEHGKRIAKFKDQSFLIQAIKTARLTVNPYGSLEGHAAGTVVKLTAAGDATDPAKLYHAFGQLFAQMMEKDVDPTGDDVWVFMRPATFYALQEAEQVINGEYVTSDGTNIKAHIYSAWGVPVVPTPNMPNWVEGATERPDGVAAHMGDDYAGDFTKVVAVAFSSRALLSGSTIDLDSKVFFDDVSKHWYVDSWLAYASAPNRAEFAGTIELP</sequence>
<gene>
    <name evidence="2" type="ORF">Andromeda_32</name>
</gene>
<evidence type="ECO:0000313" key="2">
    <source>
        <dbReference type="EMBL" id="ANU79107.1"/>
    </source>
</evidence>
<dbReference type="OrthoDB" id="6010at10239"/>
<dbReference type="Pfam" id="PF21703">
    <property type="entry name" value="Gp10A-like"/>
    <property type="match status" value="1"/>
</dbReference>
<evidence type="ECO:0000259" key="1">
    <source>
        <dbReference type="Pfam" id="PF21703"/>
    </source>
</evidence>
<feature type="domain" description="Capsid Gp10A/Gp10B-like" evidence="1">
    <location>
        <begin position="89"/>
        <end position="278"/>
    </location>
</feature>
<proteinExistence type="predicted"/>
<protein>
    <recommendedName>
        <fullName evidence="1">Capsid Gp10A/Gp10B-like domain-containing protein</fullName>
    </recommendedName>
</protein>
<keyword evidence="3" id="KW-1185">Reference proteome</keyword>
<accession>A0A1B1SEI2</accession>
<dbReference type="Proteomes" id="UP000203308">
    <property type="component" value="Segment"/>
</dbReference>
<reference evidence="2 3" key="1">
    <citation type="submission" date="2016-06" db="EMBL/GenBank/DDBJ databases">
        <title>Genomic analysis of Andromeda: A phiKMVlikevirus infecting Pseudomonas syringae.</title>
        <authorList>
            <person name="Magill D.J."/>
            <person name="Krylov V.N."/>
            <person name="McGrath J.W."/>
            <person name="Allen C.C.R."/>
            <person name="Quinn J.P."/>
            <person name="Kulakov L.A."/>
        </authorList>
    </citation>
    <scope>NUCLEOTIDE SEQUENCE [LARGE SCALE GENOMIC DNA]</scope>
</reference>
<dbReference type="RefSeq" id="YP_009279554.1">
    <property type="nucleotide sequence ID" value="NC_031014.1"/>
</dbReference>
<dbReference type="KEGG" id="vg:29062543"/>